<proteinExistence type="predicted"/>
<dbReference type="AlphaFoldDB" id="A0A8X8CUR9"/>
<evidence type="ECO:0000313" key="1">
    <source>
        <dbReference type="EMBL" id="KAG6767349.1"/>
    </source>
</evidence>
<organism evidence="1 2">
    <name type="scientific">Populus tomentosa</name>
    <name type="common">Chinese white poplar</name>
    <dbReference type="NCBI Taxonomy" id="118781"/>
    <lineage>
        <taxon>Eukaryota</taxon>
        <taxon>Viridiplantae</taxon>
        <taxon>Streptophyta</taxon>
        <taxon>Embryophyta</taxon>
        <taxon>Tracheophyta</taxon>
        <taxon>Spermatophyta</taxon>
        <taxon>Magnoliopsida</taxon>
        <taxon>eudicotyledons</taxon>
        <taxon>Gunneridae</taxon>
        <taxon>Pentapetalae</taxon>
        <taxon>rosids</taxon>
        <taxon>fabids</taxon>
        <taxon>Malpighiales</taxon>
        <taxon>Salicaceae</taxon>
        <taxon>Saliceae</taxon>
        <taxon>Populus</taxon>
    </lineage>
</organism>
<dbReference type="GO" id="GO:0031179">
    <property type="term" value="P:peptide modification"/>
    <property type="evidence" value="ECO:0007669"/>
    <property type="project" value="InterPro"/>
</dbReference>
<dbReference type="GO" id="GO:0005886">
    <property type="term" value="C:plasma membrane"/>
    <property type="evidence" value="ECO:0007669"/>
    <property type="project" value="TreeGrafter"/>
</dbReference>
<dbReference type="PANTHER" id="PTHR12736">
    <property type="entry name" value="LANC-LIKE PROTEIN"/>
    <property type="match status" value="1"/>
</dbReference>
<dbReference type="OrthoDB" id="10257263at2759"/>
<keyword evidence="2" id="KW-1185">Reference proteome</keyword>
<evidence type="ECO:0008006" key="3">
    <source>
        <dbReference type="Google" id="ProtNLM"/>
    </source>
</evidence>
<dbReference type="SMART" id="SM01260">
    <property type="entry name" value="LANC_like"/>
    <property type="match status" value="1"/>
</dbReference>
<evidence type="ECO:0000313" key="2">
    <source>
        <dbReference type="Proteomes" id="UP000886885"/>
    </source>
</evidence>
<dbReference type="InterPro" id="IPR007822">
    <property type="entry name" value="LANC-like"/>
</dbReference>
<name>A0A8X8CUR9_POPTO</name>
<gene>
    <name evidence="1" type="ORF">POTOM_028549</name>
</gene>
<dbReference type="Proteomes" id="UP000886885">
    <property type="component" value="Chromosome 7D"/>
</dbReference>
<sequence>MSSAVEATSQENHEESSNERLDLIHHLDPTATDMLIPNEILLKAAISLKDQVVEATWKRDSNMGAGIDPTVYTGLLGTAFTCLRSYEVTGNEQDLLLCSNIVDTCSVSAHASSRQMTLTFLCGRGGLYALGSVAANYKGDHQGRDFFLNLFLEFIPNTNERITVFKCYYGYAYMVEGISIDFRKQMHLMLSRHGPVLVFLSMVAQERALPVGPEEGGFGMSYELMYGRAGFLWAALFINKHLGEGTLPSDLLLPVVDAVLAGGRAGASDNAACPLMYRWHGTRYWGAANGLAGILQVLLNFPLSKEDAEDVKATLRYMMSNRFRHSGNYPSSEGNPRDKLVQWSHGATGMAITLCKASEMFPNDREFRDAAIEAGEVVWKSGLVKKVGLADGAAGNAYAFLSLYRLTGESIYEERAKAFASFLYHNASGLVTIGHARGADHVYSLFQGLAGTACLWFDLLKPESSRFPGYEL</sequence>
<protein>
    <recommendedName>
        <fullName evidence="3">LanC-like protein GCL1</fullName>
    </recommendedName>
</protein>
<reference evidence="1" key="1">
    <citation type="journal article" date="2020" name="bioRxiv">
        <title>Hybrid origin of Populus tomentosa Carr. identified through genome sequencing and phylogenomic analysis.</title>
        <authorList>
            <person name="An X."/>
            <person name="Gao K."/>
            <person name="Chen Z."/>
            <person name="Li J."/>
            <person name="Yang X."/>
            <person name="Yang X."/>
            <person name="Zhou J."/>
            <person name="Guo T."/>
            <person name="Zhao T."/>
            <person name="Huang S."/>
            <person name="Miao D."/>
            <person name="Khan W.U."/>
            <person name="Rao P."/>
            <person name="Ye M."/>
            <person name="Lei B."/>
            <person name="Liao W."/>
            <person name="Wang J."/>
            <person name="Ji L."/>
            <person name="Li Y."/>
            <person name="Guo B."/>
            <person name="Mustafa N.S."/>
            <person name="Li S."/>
            <person name="Yun Q."/>
            <person name="Keller S.R."/>
            <person name="Mao J."/>
            <person name="Zhang R."/>
            <person name="Strauss S.H."/>
        </authorList>
    </citation>
    <scope>NUCLEOTIDE SEQUENCE</scope>
    <source>
        <strain evidence="1">GM15</strain>
        <tissue evidence="1">Leaf</tissue>
    </source>
</reference>
<comment type="caution">
    <text evidence="1">The sequence shown here is derived from an EMBL/GenBank/DDBJ whole genome shotgun (WGS) entry which is preliminary data.</text>
</comment>
<dbReference type="Pfam" id="PF05147">
    <property type="entry name" value="LANC_like"/>
    <property type="match status" value="1"/>
</dbReference>
<dbReference type="PANTHER" id="PTHR12736:SF25">
    <property type="entry name" value="LANC-LIKE PROTEIN GCL1"/>
    <property type="match status" value="1"/>
</dbReference>
<dbReference type="CDD" id="cd04794">
    <property type="entry name" value="euk_LANCL"/>
    <property type="match status" value="1"/>
</dbReference>
<accession>A0A8X8CUR9</accession>
<dbReference type="EMBL" id="JAAWWB010000014">
    <property type="protein sequence ID" value="KAG6767349.1"/>
    <property type="molecule type" value="Genomic_DNA"/>
</dbReference>